<evidence type="ECO:0000256" key="1">
    <source>
        <dbReference type="SAM" id="MobiDB-lite"/>
    </source>
</evidence>
<comment type="caution">
    <text evidence="2">The sequence shown here is derived from an EMBL/GenBank/DDBJ whole genome shotgun (WGS) entry which is preliminary data.</text>
</comment>
<gene>
    <name evidence="2" type="ORF">JS521_06515</name>
</gene>
<dbReference type="RefSeq" id="WP_205081771.1">
    <property type="nucleotide sequence ID" value="NZ_JAFEUF010000019.1"/>
</dbReference>
<protein>
    <submittedName>
        <fullName evidence="2">Calcium-binding protein</fullName>
    </submittedName>
</protein>
<name>A0ABS2HT58_9ACTN</name>
<evidence type="ECO:0000313" key="3">
    <source>
        <dbReference type="Proteomes" id="UP000712045"/>
    </source>
</evidence>
<feature type="region of interest" description="Disordered" evidence="1">
    <location>
        <begin position="261"/>
        <end position="280"/>
    </location>
</feature>
<dbReference type="Proteomes" id="UP000712045">
    <property type="component" value="Unassembled WGS sequence"/>
</dbReference>
<evidence type="ECO:0000313" key="2">
    <source>
        <dbReference type="EMBL" id="MBM7053533.1"/>
    </source>
</evidence>
<reference evidence="2 3" key="1">
    <citation type="submission" date="2021-02" db="EMBL/GenBank/DDBJ databases">
        <title>Genome Streptomyces sp. RHZ10.</title>
        <authorList>
            <person name="Besaury L."/>
        </authorList>
    </citation>
    <scope>NUCLEOTIDE SEQUENCE [LARGE SCALE GENOMIC DNA]</scope>
    <source>
        <strain evidence="2 3">RHZ10</strain>
    </source>
</reference>
<sequence length="313" mass="32814">MSQHSRKRLTSGKKAILGVSALAASGLAVGLLVTPSAVAGGTGAAEALKRSEAAAADARAAKAAAPKSLAARSAGSTVLSGVTVNGGNSAAVGTKNTQTITVKWKLSGGSKLYGSHASLWRGTDSDSDSDSDSGLERFLTSEQFDAGTEPCVPSGDATFDCTATFTLNPRNDLENEDAGAWKIRLWAVTDATTGVDTENARTWYLQRWSRLSNNAAPEPVAKGKTITITGKLERANWDTYKYAGYTQQIVHLQERSLTGSYATTSSHRTGTGSQAGVEKKTRTATTDRCYRYTFEGTSTTPPVSGTGDCVDVR</sequence>
<feature type="compositionally biased region" description="Polar residues" evidence="1">
    <location>
        <begin position="261"/>
        <end position="274"/>
    </location>
</feature>
<accession>A0ABS2HT58</accession>
<dbReference type="EMBL" id="JAFEUF010000019">
    <property type="protein sequence ID" value="MBM7053533.1"/>
    <property type="molecule type" value="Genomic_DNA"/>
</dbReference>
<proteinExistence type="predicted"/>
<keyword evidence="3" id="KW-1185">Reference proteome</keyword>
<organism evidence="2 3">
    <name type="scientific">Streptomyces durocortorensis</name>
    <dbReference type="NCBI Taxonomy" id="2811104"/>
    <lineage>
        <taxon>Bacteria</taxon>
        <taxon>Bacillati</taxon>
        <taxon>Actinomycetota</taxon>
        <taxon>Actinomycetes</taxon>
        <taxon>Kitasatosporales</taxon>
        <taxon>Streptomycetaceae</taxon>
        <taxon>Streptomyces</taxon>
    </lineage>
</organism>